<organism evidence="1 2">
    <name type="scientific">Paramarasmius palmivorus</name>
    <dbReference type="NCBI Taxonomy" id="297713"/>
    <lineage>
        <taxon>Eukaryota</taxon>
        <taxon>Fungi</taxon>
        <taxon>Dikarya</taxon>
        <taxon>Basidiomycota</taxon>
        <taxon>Agaricomycotina</taxon>
        <taxon>Agaricomycetes</taxon>
        <taxon>Agaricomycetidae</taxon>
        <taxon>Agaricales</taxon>
        <taxon>Marasmiineae</taxon>
        <taxon>Marasmiaceae</taxon>
        <taxon>Paramarasmius</taxon>
    </lineage>
</organism>
<evidence type="ECO:0000313" key="2">
    <source>
        <dbReference type="Proteomes" id="UP001383192"/>
    </source>
</evidence>
<dbReference type="EMBL" id="JAYKXP010000097">
    <property type="protein sequence ID" value="KAK7027306.1"/>
    <property type="molecule type" value="Genomic_DNA"/>
</dbReference>
<accession>A0AAW0BMT3</accession>
<gene>
    <name evidence="1" type="ORF">VNI00_015268</name>
</gene>
<comment type="caution">
    <text evidence="1">The sequence shown here is derived from an EMBL/GenBank/DDBJ whole genome shotgun (WGS) entry which is preliminary data.</text>
</comment>
<keyword evidence="2" id="KW-1185">Reference proteome</keyword>
<sequence length="61" mass="6565">MDPLVVGEVAAAPANSDEPSLVHDLIVDILSMVVWERMESGNGVIDILLLDRARTASCFLV</sequence>
<proteinExistence type="predicted"/>
<protein>
    <submittedName>
        <fullName evidence="1">Uncharacterized protein</fullName>
    </submittedName>
</protein>
<dbReference type="AlphaFoldDB" id="A0AAW0BMT3"/>
<reference evidence="1 2" key="1">
    <citation type="submission" date="2024-01" db="EMBL/GenBank/DDBJ databases">
        <title>A draft genome for a cacao thread blight-causing isolate of Paramarasmius palmivorus.</title>
        <authorList>
            <person name="Baruah I.K."/>
            <person name="Bukari Y."/>
            <person name="Amoako-Attah I."/>
            <person name="Meinhardt L.W."/>
            <person name="Bailey B.A."/>
            <person name="Cohen S.P."/>
        </authorList>
    </citation>
    <scope>NUCLEOTIDE SEQUENCE [LARGE SCALE GENOMIC DNA]</scope>
    <source>
        <strain evidence="1 2">GH-12</strain>
    </source>
</reference>
<dbReference type="Proteomes" id="UP001383192">
    <property type="component" value="Unassembled WGS sequence"/>
</dbReference>
<evidence type="ECO:0000313" key="1">
    <source>
        <dbReference type="EMBL" id="KAK7027306.1"/>
    </source>
</evidence>
<name>A0AAW0BMT3_9AGAR</name>